<protein>
    <recommendedName>
        <fullName evidence="3">SWIM-type domain-containing protein</fullName>
    </recommendedName>
</protein>
<keyword evidence="1" id="KW-0479">Metal-binding</keyword>
<dbReference type="PROSITE" id="PS50966">
    <property type="entry name" value="ZF_SWIM"/>
    <property type="match status" value="1"/>
</dbReference>
<feature type="domain" description="SWIM-type" evidence="3">
    <location>
        <begin position="52"/>
        <end position="89"/>
    </location>
</feature>
<dbReference type="GeneID" id="35592568"/>
<dbReference type="EMBL" id="CP026309">
    <property type="protein sequence ID" value="AUV82061.1"/>
    <property type="molecule type" value="Genomic_DNA"/>
</dbReference>
<accession>A0A2I8VJG5</accession>
<sequence>MSSEPLGGYPDVELPDGFASSTSWERAEREDADVSPVNRVEWMVRVGNGALHRVVFALDGGKPVGECDCLGYKNRGWCTHVAAMYQRYVRQEIEVADVSEPVEAENARLWVKYRRGGQA</sequence>
<name>A0A2I8VJG5_9EURY</name>
<evidence type="ECO:0000313" key="5">
    <source>
        <dbReference type="Proteomes" id="UP000236584"/>
    </source>
</evidence>
<evidence type="ECO:0000313" key="4">
    <source>
        <dbReference type="EMBL" id="AUV82061.1"/>
    </source>
</evidence>
<evidence type="ECO:0000256" key="1">
    <source>
        <dbReference type="PROSITE-ProRule" id="PRU00325"/>
    </source>
</evidence>
<evidence type="ECO:0000256" key="2">
    <source>
        <dbReference type="SAM" id="MobiDB-lite"/>
    </source>
</evidence>
<organism evidence="4 5">
    <name type="scientific">Salinigranum rubrum</name>
    <dbReference type="NCBI Taxonomy" id="755307"/>
    <lineage>
        <taxon>Archaea</taxon>
        <taxon>Methanobacteriati</taxon>
        <taxon>Methanobacteriota</taxon>
        <taxon>Stenosarchaea group</taxon>
        <taxon>Halobacteria</taxon>
        <taxon>Halobacteriales</taxon>
        <taxon>Haloferacaceae</taxon>
        <taxon>Salinigranum</taxon>
    </lineage>
</organism>
<dbReference type="GO" id="GO:0008270">
    <property type="term" value="F:zinc ion binding"/>
    <property type="evidence" value="ECO:0007669"/>
    <property type="project" value="UniProtKB-KW"/>
</dbReference>
<evidence type="ECO:0000259" key="3">
    <source>
        <dbReference type="PROSITE" id="PS50966"/>
    </source>
</evidence>
<dbReference type="Proteomes" id="UP000236584">
    <property type="component" value="Chromosome"/>
</dbReference>
<dbReference type="KEGG" id="srub:C2R22_10715"/>
<proteinExistence type="predicted"/>
<dbReference type="RefSeq" id="WP_103425750.1">
    <property type="nucleotide sequence ID" value="NZ_CP026309.1"/>
</dbReference>
<keyword evidence="1" id="KW-0863">Zinc-finger</keyword>
<dbReference type="AlphaFoldDB" id="A0A2I8VJG5"/>
<feature type="region of interest" description="Disordered" evidence="2">
    <location>
        <begin position="1"/>
        <end position="30"/>
    </location>
</feature>
<keyword evidence="1" id="KW-0862">Zinc</keyword>
<dbReference type="OrthoDB" id="318346at2157"/>
<dbReference type="InterPro" id="IPR007527">
    <property type="entry name" value="Znf_SWIM"/>
</dbReference>
<keyword evidence="5" id="KW-1185">Reference proteome</keyword>
<reference evidence="4 5" key="1">
    <citation type="submission" date="2018-01" db="EMBL/GenBank/DDBJ databases">
        <title>Complete genome sequence of Salinigranum rubrum GX10T, an extremely halophilic archaeon isolated from a marine solar saltern.</title>
        <authorList>
            <person name="Han S."/>
        </authorList>
    </citation>
    <scope>NUCLEOTIDE SEQUENCE [LARGE SCALE GENOMIC DNA]</scope>
    <source>
        <strain evidence="4 5">GX10</strain>
    </source>
</reference>
<gene>
    <name evidence="4" type="ORF">C2R22_10715</name>
</gene>